<dbReference type="STRING" id="996801.BW723_14255"/>
<gene>
    <name evidence="2" type="ORF">LPB301_07170</name>
</gene>
<organism evidence="2 3">
    <name type="scientific">Polaribacter reichenbachii</name>
    <dbReference type="NCBI Taxonomy" id="996801"/>
    <lineage>
        <taxon>Bacteria</taxon>
        <taxon>Pseudomonadati</taxon>
        <taxon>Bacteroidota</taxon>
        <taxon>Flavobacteriia</taxon>
        <taxon>Flavobacteriales</taxon>
        <taxon>Flavobacteriaceae</taxon>
    </lineage>
</organism>
<dbReference type="InterPro" id="IPR033932">
    <property type="entry name" value="YtcJ-like"/>
</dbReference>
<dbReference type="GO" id="GO:0016810">
    <property type="term" value="F:hydrolase activity, acting on carbon-nitrogen (but not peptide) bonds"/>
    <property type="evidence" value="ECO:0007669"/>
    <property type="project" value="InterPro"/>
</dbReference>
<dbReference type="CDD" id="cd01300">
    <property type="entry name" value="YtcJ_like"/>
    <property type="match status" value="1"/>
</dbReference>
<dbReference type="Pfam" id="PF07969">
    <property type="entry name" value="Amidohydro_3"/>
    <property type="match status" value="1"/>
</dbReference>
<dbReference type="KEGG" id="prn:BW723_14255"/>
<dbReference type="RefSeq" id="WP_068359652.1">
    <property type="nucleotide sequence ID" value="NZ_CP019337.1"/>
</dbReference>
<feature type="domain" description="Amidohydrolase 3" evidence="1">
    <location>
        <begin position="27"/>
        <end position="533"/>
    </location>
</feature>
<dbReference type="SUPFAM" id="SSF51556">
    <property type="entry name" value="Metallo-dependent hydrolases"/>
    <property type="match status" value="1"/>
</dbReference>
<accession>A0A1B8U2F8</accession>
<dbReference type="OrthoDB" id="9767366at2"/>
<dbReference type="PANTHER" id="PTHR22642">
    <property type="entry name" value="IMIDAZOLONEPROPIONASE"/>
    <property type="match status" value="1"/>
</dbReference>
<dbReference type="EMBL" id="LSFL01000019">
    <property type="protein sequence ID" value="OBY66060.1"/>
    <property type="molecule type" value="Genomic_DNA"/>
</dbReference>
<dbReference type="Gene3D" id="3.10.310.70">
    <property type="match status" value="1"/>
</dbReference>
<proteinExistence type="predicted"/>
<reference evidence="3" key="1">
    <citation type="submission" date="2016-02" db="EMBL/GenBank/DDBJ databases">
        <title>Paenibacillus sp. LPB0068, isolated from Crassostrea gigas.</title>
        <authorList>
            <person name="Shin S.-K."/>
            <person name="Yi H."/>
        </authorList>
    </citation>
    <scope>NUCLEOTIDE SEQUENCE [LARGE SCALE GENOMIC DNA]</scope>
    <source>
        <strain evidence="3">KCTC 23969</strain>
    </source>
</reference>
<comment type="caution">
    <text evidence="2">The sequence shown here is derived from an EMBL/GenBank/DDBJ whole genome shotgun (WGS) entry which is preliminary data.</text>
</comment>
<dbReference type="InterPro" id="IPR011059">
    <property type="entry name" value="Metal-dep_hydrolase_composite"/>
</dbReference>
<dbReference type="InterPro" id="IPR013108">
    <property type="entry name" value="Amidohydro_3"/>
</dbReference>
<dbReference type="PANTHER" id="PTHR22642:SF2">
    <property type="entry name" value="PROTEIN LONG AFTER FAR-RED 3"/>
    <property type="match status" value="1"/>
</dbReference>
<sequence length="535" mass="60811">MYVADGKIIEIGTNNQVEKSISTKATIIDLNGATVLPGFIDPHTHFSISMFLSKMHDLSGFKFSTNKAVWNEFKSIVEETNKGEWIICKGLDPILVNDLIPPSIEYLDRIAPDNPVLFFSQSLHNYWANSKAFEMVGIHKATPNPSNHSYYGKDKNGELNGTIVEQLAIKPFFDILKSEVLTPKVLSNAAVKTMSNYAKNGNTTIVSAGITIQDKKPLMLFKHLSNENPSLFGSLLEKLGFLPKRQQNPRHFMYMRHDMAHLMPINNKEKNDFYDIIGIKHWYDGSPYIGSMYLNKDYLNTAFTTQKLHIPKNHKGEALIEKNKLKNFIKEYHNKDWQIAIHTQGDAATNEVIDVFEELDKVIDFTKSRHRLEHCLLLQKSNIGRMKKLNITPSFHINHLYYYGDALKNSLLGEERAENILPLGSVKESEIKYSIHADQPMFISNPFRLIQTAVERKTSSGDVLGNNERVAVLEAIKSLTTYAAWQINMEDKIGSLEKGKYADFIILNKNPLTIQIDKLSTIKCLKTYINGNLTN</sequence>
<name>A0A1B8U2F8_9FLAO</name>
<dbReference type="Gene3D" id="2.30.40.10">
    <property type="entry name" value="Urease, subunit C, domain 1"/>
    <property type="match status" value="1"/>
</dbReference>
<dbReference type="Proteomes" id="UP000092612">
    <property type="component" value="Unassembled WGS sequence"/>
</dbReference>
<keyword evidence="3" id="KW-1185">Reference proteome</keyword>
<evidence type="ECO:0000313" key="2">
    <source>
        <dbReference type="EMBL" id="OBY66060.1"/>
    </source>
</evidence>
<evidence type="ECO:0000259" key="1">
    <source>
        <dbReference type="Pfam" id="PF07969"/>
    </source>
</evidence>
<dbReference type="SUPFAM" id="SSF51338">
    <property type="entry name" value="Composite domain of metallo-dependent hydrolases"/>
    <property type="match status" value="1"/>
</dbReference>
<dbReference type="Gene3D" id="3.20.20.140">
    <property type="entry name" value="Metal-dependent hydrolases"/>
    <property type="match status" value="1"/>
</dbReference>
<dbReference type="InterPro" id="IPR032466">
    <property type="entry name" value="Metal_Hydrolase"/>
</dbReference>
<protein>
    <recommendedName>
        <fullName evidence="1">Amidohydrolase 3 domain-containing protein</fullName>
    </recommendedName>
</protein>
<dbReference type="AlphaFoldDB" id="A0A1B8U2F8"/>
<evidence type="ECO:0000313" key="3">
    <source>
        <dbReference type="Proteomes" id="UP000092612"/>
    </source>
</evidence>